<protein>
    <submittedName>
        <fullName evidence="1">Uncharacterized protein</fullName>
    </submittedName>
</protein>
<proteinExistence type="predicted"/>
<accession>A0ABN8IYF0</accession>
<sequence length="68" mass="8109">MKRKNTYIDEQENKLSSILFSKSKKFSEKLSKEVETFNDEEHKPHQKLQPVPVEDYWQQVVEKALDQG</sequence>
<feature type="non-terminal residue" evidence="1">
    <location>
        <position position="1"/>
    </location>
</feature>
<organism evidence="1 2">
    <name type="scientific">Iphiclides podalirius</name>
    <name type="common">scarce swallowtail</name>
    <dbReference type="NCBI Taxonomy" id="110791"/>
    <lineage>
        <taxon>Eukaryota</taxon>
        <taxon>Metazoa</taxon>
        <taxon>Ecdysozoa</taxon>
        <taxon>Arthropoda</taxon>
        <taxon>Hexapoda</taxon>
        <taxon>Insecta</taxon>
        <taxon>Pterygota</taxon>
        <taxon>Neoptera</taxon>
        <taxon>Endopterygota</taxon>
        <taxon>Lepidoptera</taxon>
        <taxon>Glossata</taxon>
        <taxon>Ditrysia</taxon>
        <taxon>Papilionoidea</taxon>
        <taxon>Papilionidae</taxon>
        <taxon>Papilioninae</taxon>
        <taxon>Iphiclides</taxon>
    </lineage>
</organism>
<keyword evidence="2" id="KW-1185">Reference proteome</keyword>
<gene>
    <name evidence="1" type="ORF">IPOD504_LOCUS15026</name>
</gene>
<evidence type="ECO:0000313" key="2">
    <source>
        <dbReference type="Proteomes" id="UP000837857"/>
    </source>
</evidence>
<reference evidence="1" key="1">
    <citation type="submission" date="2022-03" db="EMBL/GenBank/DDBJ databases">
        <authorList>
            <person name="Martin H S."/>
        </authorList>
    </citation>
    <scope>NUCLEOTIDE SEQUENCE</scope>
</reference>
<dbReference type="Proteomes" id="UP000837857">
    <property type="component" value="Chromosome 6"/>
</dbReference>
<name>A0ABN8IYF0_9NEOP</name>
<dbReference type="EMBL" id="OW152818">
    <property type="protein sequence ID" value="CAH2071200.1"/>
    <property type="molecule type" value="Genomic_DNA"/>
</dbReference>
<evidence type="ECO:0000313" key="1">
    <source>
        <dbReference type="EMBL" id="CAH2071200.1"/>
    </source>
</evidence>